<dbReference type="PANTHER" id="PTHR30222:SF2">
    <property type="entry name" value="ABC TRANSPORTER SUBSTRATE-BINDING PROTEIN"/>
    <property type="match status" value="1"/>
</dbReference>
<dbReference type="AlphaFoldDB" id="A0A512H6Z3"/>
<keyword evidence="4" id="KW-1185">Reference proteome</keyword>
<dbReference type="Proteomes" id="UP000321567">
    <property type="component" value="Unassembled WGS sequence"/>
</dbReference>
<evidence type="ECO:0000313" key="3">
    <source>
        <dbReference type="EMBL" id="GEO81245.1"/>
    </source>
</evidence>
<dbReference type="Gene3D" id="3.40.190.10">
    <property type="entry name" value="Periplasmic binding protein-like II"/>
    <property type="match status" value="2"/>
</dbReference>
<dbReference type="RefSeq" id="WP_147163285.1">
    <property type="nucleotide sequence ID" value="NZ_BJZO01000031.1"/>
</dbReference>
<dbReference type="EMBL" id="BJZO01000031">
    <property type="protein sequence ID" value="GEO81245.1"/>
    <property type="molecule type" value="Genomic_DNA"/>
</dbReference>
<organism evidence="3 4">
    <name type="scientific">Pararhodospirillum oryzae</name>
    <dbReference type="NCBI Taxonomy" id="478448"/>
    <lineage>
        <taxon>Bacteria</taxon>
        <taxon>Pseudomonadati</taxon>
        <taxon>Pseudomonadota</taxon>
        <taxon>Alphaproteobacteria</taxon>
        <taxon>Rhodospirillales</taxon>
        <taxon>Rhodospirillaceae</taxon>
        <taxon>Pararhodospirillum</taxon>
    </lineage>
</organism>
<gene>
    <name evidence="3" type="ORF">ROR02_13760</name>
</gene>
<sequence length="350" mass="37887">MRPIIRTLAGGAAFVAAAALTVAAQARDLTVVSWGGAYQDAQKRVYFEPFVKETGTPLMDESWDGGIGVLRAKVEGGHATWDVVQVESEELALGCDEGLFETLDFARLGGPERYIKEAVSSCGVGSIVYNFVLGYDKNVLTDAPKGWADFFDTTKYPGKRALRGGPKTTLEIALIADGVKPADVYTVLATDEGVDRAFRKLDTIKKDLVFWKSGAQPPQFLASGEVVMTSIYNGRVDAANREGGRNFGIVWDGSLFTLDSWVILKGSENLDSSYKFLEFAGRPEVQAGLPQAIAYGVSAKGANALIPPERVADLPTADANMANAVQISDAFWLENIDRLTERFNKWAAVQ</sequence>
<name>A0A512H6Z3_9PROT</name>
<dbReference type="OrthoDB" id="9815444at2"/>
<feature type="signal peptide" evidence="2">
    <location>
        <begin position="1"/>
        <end position="26"/>
    </location>
</feature>
<feature type="chain" id="PRO_5021962604" evidence="2">
    <location>
        <begin position="27"/>
        <end position="350"/>
    </location>
</feature>
<accession>A0A512H6Z3</accession>
<evidence type="ECO:0000256" key="1">
    <source>
        <dbReference type="ARBA" id="ARBA00022729"/>
    </source>
</evidence>
<comment type="caution">
    <text evidence="3">The sequence shown here is derived from an EMBL/GenBank/DDBJ whole genome shotgun (WGS) entry which is preliminary data.</text>
</comment>
<keyword evidence="1 2" id="KW-0732">Signal</keyword>
<protein>
    <submittedName>
        <fullName evidence="3">Spermidine/putrescine ABC transporter substrate-binding protein</fullName>
    </submittedName>
</protein>
<proteinExistence type="predicted"/>
<dbReference type="Pfam" id="PF13416">
    <property type="entry name" value="SBP_bac_8"/>
    <property type="match status" value="1"/>
</dbReference>
<dbReference type="SUPFAM" id="SSF53850">
    <property type="entry name" value="Periplasmic binding protein-like II"/>
    <property type="match status" value="1"/>
</dbReference>
<dbReference type="CDD" id="cd13589">
    <property type="entry name" value="PBP2_polyamine_RpCGA009"/>
    <property type="match status" value="1"/>
</dbReference>
<evidence type="ECO:0000313" key="4">
    <source>
        <dbReference type="Proteomes" id="UP000321567"/>
    </source>
</evidence>
<dbReference type="PANTHER" id="PTHR30222">
    <property type="entry name" value="SPERMIDINE/PUTRESCINE-BINDING PERIPLASMIC PROTEIN"/>
    <property type="match status" value="1"/>
</dbReference>
<evidence type="ECO:0000256" key="2">
    <source>
        <dbReference type="SAM" id="SignalP"/>
    </source>
</evidence>
<reference evidence="3 4" key="1">
    <citation type="submission" date="2019-07" db="EMBL/GenBank/DDBJ databases">
        <title>Whole genome shotgun sequence of Rhodospirillum oryzae NBRC 107573.</title>
        <authorList>
            <person name="Hosoyama A."/>
            <person name="Uohara A."/>
            <person name="Ohji S."/>
            <person name="Ichikawa N."/>
        </authorList>
    </citation>
    <scope>NUCLEOTIDE SEQUENCE [LARGE SCALE GENOMIC DNA]</scope>
    <source>
        <strain evidence="3 4">NBRC 107573</strain>
    </source>
</reference>
<dbReference type="InterPro" id="IPR006059">
    <property type="entry name" value="SBP"/>
</dbReference>